<accession>A0AAJ0FU16</accession>
<evidence type="ECO:0000313" key="2">
    <source>
        <dbReference type="Proteomes" id="UP001251528"/>
    </source>
</evidence>
<dbReference type="EMBL" id="JASWJB010000083">
    <property type="protein sequence ID" value="KAK2600088.1"/>
    <property type="molecule type" value="Genomic_DNA"/>
</dbReference>
<gene>
    <name evidence="1" type="ORF">QQS21_005174</name>
</gene>
<keyword evidence="2" id="KW-1185">Reference proteome</keyword>
<dbReference type="AlphaFoldDB" id="A0AAJ0FU16"/>
<evidence type="ECO:0000313" key="1">
    <source>
        <dbReference type="EMBL" id="KAK2600088.1"/>
    </source>
</evidence>
<comment type="caution">
    <text evidence="1">The sequence shown here is derived from an EMBL/GenBank/DDBJ whole genome shotgun (WGS) entry which is preliminary data.</text>
</comment>
<protein>
    <submittedName>
        <fullName evidence="1">Uncharacterized protein</fullName>
    </submittedName>
</protein>
<sequence length="241" mass="28016">MPYDRDTVVRCMERYYDLLVEMAYIEASDILRPPPTGWTDKQLAMELLAPAGRSETVIDLLKHLPYLRRNRNAGTSNHWQIHEQCRSVSYLHEADFYAEGHPEDADTFFHEQLMPFDGLVTPPGMIALASDCRVDVWVLDVDEGAVYDCSSWLVDDDAPEELPWKKYGHQMEVEEFFDEVYGHVKKLLLIPVPGGDDRWPYIQAGNCTEGRQYKRLLEEHGWPEKLDKESYLESLKVHRRA</sequence>
<proteinExistence type="predicted"/>
<reference evidence="1" key="1">
    <citation type="submission" date="2023-06" db="EMBL/GenBank/DDBJ databases">
        <title>Conoideocrella luteorostrata (Hypocreales: Clavicipitaceae), a potential biocontrol fungus for elongate hemlock scale in United States Christmas tree production areas.</title>
        <authorList>
            <person name="Barrett H."/>
            <person name="Lovett B."/>
            <person name="Macias A.M."/>
            <person name="Stajich J.E."/>
            <person name="Kasson M.T."/>
        </authorList>
    </citation>
    <scope>NUCLEOTIDE SEQUENCE</scope>
    <source>
        <strain evidence="1">ARSEF 14590</strain>
    </source>
</reference>
<dbReference type="Proteomes" id="UP001251528">
    <property type="component" value="Unassembled WGS sequence"/>
</dbReference>
<organism evidence="1 2">
    <name type="scientific">Conoideocrella luteorostrata</name>
    <dbReference type="NCBI Taxonomy" id="1105319"/>
    <lineage>
        <taxon>Eukaryota</taxon>
        <taxon>Fungi</taxon>
        <taxon>Dikarya</taxon>
        <taxon>Ascomycota</taxon>
        <taxon>Pezizomycotina</taxon>
        <taxon>Sordariomycetes</taxon>
        <taxon>Hypocreomycetidae</taxon>
        <taxon>Hypocreales</taxon>
        <taxon>Clavicipitaceae</taxon>
        <taxon>Conoideocrella</taxon>
    </lineage>
</organism>
<name>A0AAJ0FU16_9HYPO</name>